<evidence type="ECO:0000256" key="4">
    <source>
        <dbReference type="ARBA" id="ARBA00022552"/>
    </source>
</evidence>
<dbReference type="PANTHER" id="PTHR21738:SF0">
    <property type="entry name" value="RIBOSOMAL RNA PROCESSING PROTEIN 36 HOMOLOG"/>
    <property type="match status" value="1"/>
</dbReference>
<evidence type="ECO:0000256" key="1">
    <source>
        <dbReference type="ARBA" id="ARBA00004604"/>
    </source>
</evidence>
<keyword evidence="3 6" id="KW-0690">Ribosome biogenesis</keyword>
<keyword evidence="6" id="KW-0687">Ribonucleoprotein</keyword>
<proteinExistence type="inferred from homology"/>
<dbReference type="Pfam" id="PF06102">
    <property type="entry name" value="RRP36"/>
    <property type="match status" value="1"/>
</dbReference>
<gene>
    <name evidence="8" type="ORF">POVCU1_002020</name>
</gene>
<dbReference type="EMBL" id="FLQV01000044">
    <property type="protein sequence ID" value="SBS80637.1"/>
    <property type="molecule type" value="Genomic_DNA"/>
</dbReference>
<evidence type="ECO:0000313" key="8">
    <source>
        <dbReference type="EMBL" id="SBS80637.1"/>
    </source>
</evidence>
<evidence type="ECO:0000256" key="2">
    <source>
        <dbReference type="ARBA" id="ARBA00009418"/>
    </source>
</evidence>
<dbReference type="PANTHER" id="PTHR21738">
    <property type="entry name" value="RIBOSOMAL RNA PROCESSING PROTEIN 36 HOMOLOG"/>
    <property type="match status" value="1"/>
</dbReference>
<feature type="compositionally biased region" description="Basic residues" evidence="7">
    <location>
        <begin position="267"/>
        <end position="276"/>
    </location>
</feature>
<comment type="similarity">
    <text evidence="2 6">Belongs to the RRP36 family.</text>
</comment>
<reference evidence="9" key="1">
    <citation type="submission" date="2016-05" db="EMBL/GenBank/DDBJ databases">
        <authorList>
            <person name="Naeem Raeece"/>
        </authorList>
    </citation>
    <scope>NUCLEOTIDE SEQUENCE [LARGE SCALE GENOMIC DNA]</scope>
</reference>
<evidence type="ECO:0000256" key="7">
    <source>
        <dbReference type="SAM" id="MobiDB-lite"/>
    </source>
</evidence>
<dbReference type="GO" id="GO:0005730">
    <property type="term" value="C:nucleolus"/>
    <property type="evidence" value="ECO:0007669"/>
    <property type="project" value="UniProtKB-SubCell"/>
</dbReference>
<organism evidence="8 9">
    <name type="scientific">Plasmodium ovale curtisi</name>
    <dbReference type="NCBI Taxonomy" id="864141"/>
    <lineage>
        <taxon>Eukaryota</taxon>
        <taxon>Sar</taxon>
        <taxon>Alveolata</taxon>
        <taxon>Apicomplexa</taxon>
        <taxon>Aconoidasida</taxon>
        <taxon>Haemosporida</taxon>
        <taxon>Plasmodiidae</taxon>
        <taxon>Plasmodium</taxon>
        <taxon>Plasmodium (Plasmodium)</taxon>
    </lineage>
</organism>
<sequence>MVARLLFPSVVEGKEEGTRREVGSPIMNRVFVHRLILTLCQYVSFNYFSPCCIPFAPLLACTVQVKKKKKKKKGKIRNPNAKCKFMTNPREQRLRKNFKLRKLFSTFFFTMEEQNQKKNKEKKIKKSQKPLVVSNRKPFNIFEKKKTTKPAVRDPRFSDFSGSFNPNFFRNAYKFLYESREEEKQQVAKKLKSKNITEYEKSELKKKFNNYKNCDVLLKKKEEERKLKSELVKQEKNNILNKNKKPYYFSNRKIKKMVEEKMSNNKAIKKVTKKEKKVLQKERKKNMIPERRYVDGG</sequence>
<keyword evidence="5 6" id="KW-0539">Nucleus</keyword>
<dbReference type="InterPro" id="IPR009292">
    <property type="entry name" value="RRP36"/>
</dbReference>
<protein>
    <recommendedName>
        <fullName evidence="6">rRNA biogenesis protein RRP36</fullName>
    </recommendedName>
</protein>
<dbReference type="GO" id="GO:0000462">
    <property type="term" value="P:maturation of SSU-rRNA from tricistronic rRNA transcript (SSU-rRNA, 5.8S rRNA, LSU-rRNA)"/>
    <property type="evidence" value="ECO:0007669"/>
    <property type="project" value="TreeGrafter"/>
</dbReference>
<evidence type="ECO:0000256" key="3">
    <source>
        <dbReference type="ARBA" id="ARBA00022517"/>
    </source>
</evidence>
<accession>A0A1A8VJF7</accession>
<dbReference type="Proteomes" id="UP000078546">
    <property type="component" value="Unassembled WGS sequence"/>
</dbReference>
<keyword evidence="4 6" id="KW-0698">rRNA processing</keyword>
<dbReference type="AlphaFoldDB" id="A0A1A8VJF7"/>
<comment type="function">
    <text evidence="6">Component of the 90S pre-ribosome involved in the maturation of rRNAs. Required for early cleavages of the pre-RNAs in the 40S ribosomal subunit maturation pathway.</text>
</comment>
<evidence type="ECO:0000256" key="5">
    <source>
        <dbReference type="ARBA" id="ARBA00023242"/>
    </source>
</evidence>
<evidence type="ECO:0000256" key="6">
    <source>
        <dbReference type="RuleBase" id="RU368027"/>
    </source>
</evidence>
<comment type="subcellular location">
    <subcellularLocation>
        <location evidence="1 6">Nucleus</location>
        <location evidence="1 6">Nucleolus</location>
    </subcellularLocation>
</comment>
<feature type="compositionally biased region" description="Basic and acidic residues" evidence="7">
    <location>
        <begin position="277"/>
        <end position="297"/>
    </location>
</feature>
<comment type="subunit">
    <text evidence="6">Associates with 90S and pre-40S pre-ribosomal particles.</text>
</comment>
<dbReference type="GO" id="GO:0030686">
    <property type="term" value="C:90S preribosome"/>
    <property type="evidence" value="ECO:0007669"/>
    <property type="project" value="TreeGrafter"/>
</dbReference>
<feature type="region of interest" description="Disordered" evidence="7">
    <location>
        <begin position="265"/>
        <end position="297"/>
    </location>
</feature>
<evidence type="ECO:0000313" key="9">
    <source>
        <dbReference type="Proteomes" id="UP000078546"/>
    </source>
</evidence>
<name>A0A1A8VJF7_PLAOA</name>